<dbReference type="UniPathway" id="UPA00315">
    <property type="reaction ID" value="UER00080"/>
</dbReference>
<organism evidence="2 3">
    <name type="scientific">Pterulicium gracile</name>
    <dbReference type="NCBI Taxonomy" id="1884261"/>
    <lineage>
        <taxon>Eukaryota</taxon>
        <taxon>Fungi</taxon>
        <taxon>Dikarya</taxon>
        <taxon>Basidiomycota</taxon>
        <taxon>Agaricomycotina</taxon>
        <taxon>Agaricomycetes</taxon>
        <taxon>Agaricomycetidae</taxon>
        <taxon>Agaricales</taxon>
        <taxon>Pleurotineae</taxon>
        <taxon>Pterulaceae</taxon>
        <taxon>Pterulicium</taxon>
    </lineage>
</organism>
<sequence length="302" mass="32555">MAFKTNVLITGASGFLGSAVRKAFLASPDTYNVLSLSYTQTGDGFTQLDLTDSAKVAQVFKDFKPQWILHLAAERRPDEAEKNPEGTRKLNADVPGALASVASEIGATIVYVSTDYVFDGSAPPYIPSSPTNPLQTYGVTKRDGEISVLAADGANAVVLRVPVLYGPAKSNSDSAVNILLDVVNDQSGKIYKMDHWATRFPTNTVDIAHFLVRLTHFNGQIPPIVHYSAGEPFTKYEMCLIFSKILGLSHEHIVADSAAPAGAGTSRPQNTQLATTETEALGIEGGLGLSLFEEWWTQHLKQ</sequence>
<dbReference type="PANTHER" id="PTHR10491:SF4">
    <property type="entry name" value="METHIONINE ADENOSYLTRANSFERASE 2 SUBUNIT BETA"/>
    <property type="match status" value="1"/>
</dbReference>
<dbReference type="GO" id="GO:0006556">
    <property type="term" value="P:S-adenosylmethionine biosynthetic process"/>
    <property type="evidence" value="ECO:0007669"/>
    <property type="project" value="UniProtKB-UniPathway"/>
</dbReference>
<dbReference type="STRING" id="1884261.A0A5C3QVX5"/>
<dbReference type="FunFam" id="3.40.50.720:FF:000357">
    <property type="entry name" value="Methionine adenosyltransferase 2 subunit beta"/>
    <property type="match status" value="1"/>
</dbReference>
<evidence type="ECO:0000313" key="2">
    <source>
        <dbReference type="EMBL" id="TFL04671.1"/>
    </source>
</evidence>
<reference evidence="2 3" key="1">
    <citation type="journal article" date="2019" name="Nat. Ecol. Evol.">
        <title>Megaphylogeny resolves global patterns of mushroom evolution.</title>
        <authorList>
            <person name="Varga T."/>
            <person name="Krizsan K."/>
            <person name="Foldi C."/>
            <person name="Dima B."/>
            <person name="Sanchez-Garcia M."/>
            <person name="Sanchez-Ramirez S."/>
            <person name="Szollosi G.J."/>
            <person name="Szarkandi J.G."/>
            <person name="Papp V."/>
            <person name="Albert L."/>
            <person name="Andreopoulos W."/>
            <person name="Angelini C."/>
            <person name="Antonin V."/>
            <person name="Barry K.W."/>
            <person name="Bougher N.L."/>
            <person name="Buchanan P."/>
            <person name="Buyck B."/>
            <person name="Bense V."/>
            <person name="Catcheside P."/>
            <person name="Chovatia M."/>
            <person name="Cooper J."/>
            <person name="Damon W."/>
            <person name="Desjardin D."/>
            <person name="Finy P."/>
            <person name="Geml J."/>
            <person name="Haridas S."/>
            <person name="Hughes K."/>
            <person name="Justo A."/>
            <person name="Karasinski D."/>
            <person name="Kautmanova I."/>
            <person name="Kiss B."/>
            <person name="Kocsube S."/>
            <person name="Kotiranta H."/>
            <person name="LaButti K.M."/>
            <person name="Lechner B.E."/>
            <person name="Liimatainen K."/>
            <person name="Lipzen A."/>
            <person name="Lukacs Z."/>
            <person name="Mihaltcheva S."/>
            <person name="Morgado L.N."/>
            <person name="Niskanen T."/>
            <person name="Noordeloos M.E."/>
            <person name="Ohm R.A."/>
            <person name="Ortiz-Santana B."/>
            <person name="Ovrebo C."/>
            <person name="Racz N."/>
            <person name="Riley R."/>
            <person name="Savchenko A."/>
            <person name="Shiryaev A."/>
            <person name="Soop K."/>
            <person name="Spirin V."/>
            <person name="Szebenyi C."/>
            <person name="Tomsovsky M."/>
            <person name="Tulloss R.E."/>
            <person name="Uehling J."/>
            <person name="Grigoriev I.V."/>
            <person name="Vagvolgyi C."/>
            <person name="Papp T."/>
            <person name="Martin F.M."/>
            <person name="Miettinen O."/>
            <person name="Hibbett D.S."/>
            <person name="Nagy L.G."/>
        </authorList>
    </citation>
    <scope>NUCLEOTIDE SEQUENCE [LARGE SCALE GENOMIC DNA]</scope>
    <source>
        <strain evidence="2 3">CBS 309.79</strain>
    </source>
</reference>
<dbReference type="PANTHER" id="PTHR10491">
    <property type="entry name" value="DTDP-4-DEHYDRORHAMNOSE REDUCTASE"/>
    <property type="match status" value="1"/>
</dbReference>
<dbReference type="InterPro" id="IPR036291">
    <property type="entry name" value="NAD(P)-bd_dom_sf"/>
</dbReference>
<keyword evidence="3" id="KW-1185">Reference proteome</keyword>
<dbReference type="Pfam" id="PF04321">
    <property type="entry name" value="RmlD_sub_bind"/>
    <property type="match status" value="1"/>
</dbReference>
<gene>
    <name evidence="2" type="ORF">BDV98DRAFT_562642</name>
</gene>
<dbReference type="GO" id="GO:0048269">
    <property type="term" value="C:methionine adenosyltransferase complex"/>
    <property type="evidence" value="ECO:0007669"/>
    <property type="project" value="TreeGrafter"/>
</dbReference>
<evidence type="ECO:0000259" key="1">
    <source>
        <dbReference type="Pfam" id="PF04321"/>
    </source>
</evidence>
<dbReference type="InterPro" id="IPR029903">
    <property type="entry name" value="RmlD-like-bd"/>
</dbReference>
<feature type="domain" description="RmlD-like substrate binding" evidence="1">
    <location>
        <begin position="6"/>
        <end position="282"/>
    </location>
</feature>
<evidence type="ECO:0000313" key="3">
    <source>
        <dbReference type="Proteomes" id="UP000305067"/>
    </source>
</evidence>
<dbReference type="SUPFAM" id="SSF51735">
    <property type="entry name" value="NAD(P)-binding Rossmann-fold domains"/>
    <property type="match status" value="1"/>
</dbReference>
<protein>
    <recommendedName>
        <fullName evidence="1">RmlD-like substrate binding domain-containing protein</fullName>
    </recommendedName>
</protein>
<accession>A0A5C3QVX5</accession>
<dbReference type="OrthoDB" id="6235964at2759"/>
<dbReference type="Gene3D" id="3.40.50.720">
    <property type="entry name" value="NAD(P)-binding Rossmann-like Domain"/>
    <property type="match status" value="1"/>
</dbReference>
<dbReference type="Proteomes" id="UP000305067">
    <property type="component" value="Unassembled WGS sequence"/>
</dbReference>
<dbReference type="CDD" id="cd05254">
    <property type="entry name" value="dTDP_HR_like_SDR_e"/>
    <property type="match status" value="1"/>
</dbReference>
<proteinExistence type="predicted"/>
<dbReference type="GO" id="GO:0048270">
    <property type="term" value="F:methionine adenosyltransferase regulator activity"/>
    <property type="evidence" value="ECO:0007669"/>
    <property type="project" value="TreeGrafter"/>
</dbReference>
<dbReference type="InterPro" id="IPR005913">
    <property type="entry name" value="dTDP_dehydrorham_reduct"/>
</dbReference>
<name>A0A5C3QVX5_9AGAR</name>
<dbReference type="EMBL" id="ML178818">
    <property type="protein sequence ID" value="TFL04671.1"/>
    <property type="molecule type" value="Genomic_DNA"/>
</dbReference>
<dbReference type="AlphaFoldDB" id="A0A5C3QVX5"/>